<feature type="non-terminal residue" evidence="2">
    <location>
        <position position="30"/>
    </location>
</feature>
<comment type="caution">
    <text evidence="2">The sequence shown here is derived from an EMBL/GenBank/DDBJ whole genome shotgun (WGS) entry which is preliminary data.</text>
</comment>
<name>A0A444R0H9_ECOLX</name>
<organism evidence="2 3">
    <name type="scientific">Escherichia coli</name>
    <dbReference type="NCBI Taxonomy" id="562"/>
    <lineage>
        <taxon>Bacteria</taxon>
        <taxon>Pseudomonadati</taxon>
        <taxon>Pseudomonadota</taxon>
        <taxon>Gammaproteobacteria</taxon>
        <taxon>Enterobacterales</taxon>
        <taxon>Enterobacteriaceae</taxon>
        <taxon>Escherichia</taxon>
    </lineage>
</organism>
<dbReference type="EMBL" id="SCJN01001381">
    <property type="protein sequence ID" value="RXC75007.1"/>
    <property type="molecule type" value="Genomic_DNA"/>
</dbReference>
<feature type="domain" description="HTH cro/C1-type" evidence="1">
    <location>
        <begin position="9"/>
        <end position="30"/>
    </location>
</feature>
<gene>
    <name evidence="2" type="ORF">EPS76_35130</name>
</gene>
<dbReference type="AlphaFoldDB" id="A0A444R0H9"/>
<dbReference type="GO" id="GO:0003677">
    <property type="term" value="F:DNA binding"/>
    <property type="evidence" value="ECO:0007669"/>
    <property type="project" value="InterPro"/>
</dbReference>
<dbReference type="InterPro" id="IPR010982">
    <property type="entry name" value="Lambda_DNA-bd_dom_sf"/>
</dbReference>
<dbReference type="CDD" id="cd00093">
    <property type="entry name" value="HTH_XRE"/>
    <property type="match status" value="1"/>
</dbReference>
<evidence type="ECO:0000313" key="3">
    <source>
        <dbReference type="Proteomes" id="UP000288730"/>
    </source>
</evidence>
<evidence type="ECO:0000259" key="1">
    <source>
        <dbReference type="PROSITE" id="PS50943"/>
    </source>
</evidence>
<accession>A0A444R0H9</accession>
<reference evidence="2 3" key="1">
    <citation type="submission" date="2019-01" db="EMBL/GenBank/DDBJ databases">
        <title>Genomic analysis of febrile catheter-associated UTI E. coli isolates.</title>
        <authorList>
            <person name="Potter R."/>
            <person name="Zou Z."/>
            <person name="Henderson J."/>
            <person name="Dantas G."/>
        </authorList>
    </citation>
    <scope>NUCLEOTIDE SEQUENCE [LARGE SCALE GENOMIC DNA]</scope>
    <source>
        <strain evidence="2 3">29_CAASB</strain>
    </source>
</reference>
<dbReference type="Pfam" id="PF01381">
    <property type="entry name" value="HTH_3"/>
    <property type="match status" value="1"/>
</dbReference>
<sequence length="30" mass="3243">MKTTLSERLKEARLARGLTQKALGDLVGVS</sequence>
<dbReference type="PROSITE" id="PS50943">
    <property type="entry name" value="HTH_CROC1"/>
    <property type="match status" value="1"/>
</dbReference>
<dbReference type="InterPro" id="IPR001387">
    <property type="entry name" value="Cro/C1-type_HTH"/>
</dbReference>
<proteinExistence type="predicted"/>
<protein>
    <submittedName>
        <fullName evidence="2">XRE family transcriptional regulator</fullName>
    </submittedName>
</protein>
<dbReference type="SUPFAM" id="SSF47413">
    <property type="entry name" value="lambda repressor-like DNA-binding domains"/>
    <property type="match status" value="1"/>
</dbReference>
<evidence type="ECO:0000313" key="2">
    <source>
        <dbReference type="EMBL" id="RXC75007.1"/>
    </source>
</evidence>
<dbReference type="Proteomes" id="UP000288730">
    <property type="component" value="Unassembled WGS sequence"/>
</dbReference>
<dbReference type="Gene3D" id="1.10.260.40">
    <property type="entry name" value="lambda repressor-like DNA-binding domains"/>
    <property type="match status" value="1"/>
</dbReference>